<evidence type="ECO:0000313" key="3">
    <source>
        <dbReference type="Proteomes" id="UP000295075"/>
    </source>
</evidence>
<name>A0A4R4P3J3_9ACTN</name>
<dbReference type="Gene3D" id="3.10.450.50">
    <property type="match status" value="1"/>
</dbReference>
<dbReference type="EMBL" id="SMKA01000343">
    <property type="protein sequence ID" value="TDC15313.1"/>
    <property type="molecule type" value="Genomic_DNA"/>
</dbReference>
<dbReference type="AlphaFoldDB" id="A0A4R4P3J3"/>
<dbReference type="Proteomes" id="UP000295075">
    <property type="component" value="Unassembled WGS sequence"/>
</dbReference>
<dbReference type="InterPro" id="IPR037401">
    <property type="entry name" value="SnoaL-like"/>
</dbReference>
<dbReference type="InterPro" id="IPR032710">
    <property type="entry name" value="NTF2-like_dom_sf"/>
</dbReference>
<dbReference type="RefSeq" id="WP_132415094.1">
    <property type="nucleotide sequence ID" value="NZ_SMKA01000343.1"/>
</dbReference>
<proteinExistence type="predicted"/>
<dbReference type="Pfam" id="PF13577">
    <property type="entry name" value="SnoaL_4"/>
    <property type="match status" value="1"/>
</dbReference>
<protein>
    <recommendedName>
        <fullName evidence="1">SnoaL-like domain-containing protein</fullName>
    </recommendedName>
</protein>
<dbReference type="SUPFAM" id="SSF54427">
    <property type="entry name" value="NTF2-like"/>
    <property type="match status" value="1"/>
</dbReference>
<evidence type="ECO:0000259" key="1">
    <source>
        <dbReference type="Pfam" id="PF13577"/>
    </source>
</evidence>
<reference evidence="2 3" key="1">
    <citation type="submission" date="2019-03" db="EMBL/GenBank/DDBJ databases">
        <title>Draft genome sequences of novel Actinobacteria.</title>
        <authorList>
            <person name="Sahin N."/>
            <person name="Ay H."/>
            <person name="Saygin H."/>
        </authorList>
    </citation>
    <scope>NUCLEOTIDE SEQUENCE [LARGE SCALE GENOMIC DNA]</scope>
    <source>
        <strain evidence="2 3">JCM 30547</strain>
    </source>
</reference>
<sequence length="149" mass="16258">MSHTDTFTRMLFAVDALDWATIRAAFADNVRVDYTELFGGEAEEISGDELVARWQGLLPGFEATQHLTGPYVVDAEADGAAVLQTHVRGYHYIAGADGGPVWAVNGHYVARFEDGRISALTLQLFYQEGNTDLPALATTRAVAGRARRK</sequence>
<dbReference type="OrthoDB" id="1492465at2"/>
<organism evidence="2 3">
    <name type="scientific">Kribbella albertanoniae</name>
    <dbReference type="NCBI Taxonomy" id="1266829"/>
    <lineage>
        <taxon>Bacteria</taxon>
        <taxon>Bacillati</taxon>
        <taxon>Actinomycetota</taxon>
        <taxon>Actinomycetes</taxon>
        <taxon>Propionibacteriales</taxon>
        <taxon>Kribbellaceae</taxon>
        <taxon>Kribbella</taxon>
    </lineage>
</organism>
<evidence type="ECO:0000313" key="2">
    <source>
        <dbReference type="EMBL" id="TDC15313.1"/>
    </source>
</evidence>
<accession>A0A4R4P3J3</accession>
<comment type="caution">
    <text evidence="2">The sequence shown here is derived from an EMBL/GenBank/DDBJ whole genome shotgun (WGS) entry which is preliminary data.</text>
</comment>
<feature type="domain" description="SnoaL-like" evidence="1">
    <location>
        <begin position="5"/>
        <end position="113"/>
    </location>
</feature>
<gene>
    <name evidence="2" type="ORF">E1261_40645</name>
</gene>
<keyword evidence="3" id="KW-1185">Reference proteome</keyword>